<dbReference type="SUPFAM" id="SSF51905">
    <property type="entry name" value="FAD/NAD(P)-binding domain"/>
    <property type="match status" value="1"/>
</dbReference>
<comment type="cofactor">
    <cofactor evidence="1">
        <name>FAD</name>
        <dbReference type="ChEBI" id="CHEBI:57692"/>
    </cofactor>
</comment>
<proteinExistence type="inferred from homology"/>
<dbReference type="InterPro" id="IPR051473">
    <property type="entry name" value="P2Ox-like"/>
</dbReference>
<feature type="domain" description="Glucose-methanol-choline oxidoreductase C-terminal" evidence="6">
    <location>
        <begin position="410"/>
        <end position="532"/>
    </location>
</feature>
<evidence type="ECO:0000256" key="5">
    <source>
        <dbReference type="ARBA" id="ARBA00023002"/>
    </source>
</evidence>
<accession>A0ABV4X5H9</accession>
<keyword evidence="8" id="KW-1185">Reference proteome</keyword>
<dbReference type="Pfam" id="PF05199">
    <property type="entry name" value="GMC_oxred_C"/>
    <property type="match status" value="1"/>
</dbReference>
<name>A0ABV4X5H9_9CYAN</name>
<dbReference type="InterPro" id="IPR036188">
    <property type="entry name" value="FAD/NAD-bd_sf"/>
</dbReference>
<dbReference type="EMBL" id="JBHFNQ010000109">
    <property type="protein sequence ID" value="MFB2878045.1"/>
    <property type="molecule type" value="Genomic_DNA"/>
</dbReference>
<evidence type="ECO:0000256" key="4">
    <source>
        <dbReference type="ARBA" id="ARBA00022827"/>
    </source>
</evidence>
<reference evidence="7 8" key="1">
    <citation type="submission" date="2024-09" db="EMBL/GenBank/DDBJ databases">
        <title>Floridaenema gen nov. (Aerosakkonemataceae, Aerosakkonematales ord. nov., Cyanobacteria) from benthic tropical and subtropical fresh waters, with the description of four new species.</title>
        <authorList>
            <person name="Moretto J.A."/>
            <person name="Berthold D.E."/>
            <person name="Lefler F.W."/>
            <person name="Huang I.-S."/>
            <person name="Laughinghouse H. IV."/>
        </authorList>
    </citation>
    <scope>NUCLEOTIDE SEQUENCE [LARGE SCALE GENOMIC DNA]</scope>
    <source>
        <strain evidence="7 8">BLCC-F46</strain>
    </source>
</reference>
<dbReference type="PANTHER" id="PTHR42784">
    <property type="entry name" value="PYRANOSE 2-OXIDASE"/>
    <property type="match status" value="1"/>
</dbReference>
<keyword evidence="4" id="KW-0274">FAD</keyword>
<comment type="similarity">
    <text evidence="2">Belongs to the GMC oxidoreductase family.</text>
</comment>
<keyword evidence="3" id="KW-0285">Flavoprotein</keyword>
<dbReference type="RefSeq" id="WP_413271130.1">
    <property type="nucleotide sequence ID" value="NZ_JBHFNQ010000109.1"/>
</dbReference>
<evidence type="ECO:0000313" key="7">
    <source>
        <dbReference type="EMBL" id="MFB2878045.1"/>
    </source>
</evidence>
<dbReference type="PANTHER" id="PTHR42784:SF1">
    <property type="entry name" value="PYRANOSE 2-OXIDASE"/>
    <property type="match status" value="1"/>
</dbReference>
<organism evidence="7 8">
    <name type="scientific">Floridaenema aerugineum BLCC-F46</name>
    <dbReference type="NCBI Taxonomy" id="3153654"/>
    <lineage>
        <taxon>Bacteria</taxon>
        <taxon>Bacillati</taxon>
        <taxon>Cyanobacteriota</taxon>
        <taxon>Cyanophyceae</taxon>
        <taxon>Oscillatoriophycideae</taxon>
        <taxon>Aerosakkonematales</taxon>
        <taxon>Aerosakkonemataceae</taxon>
        <taxon>Floridanema</taxon>
        <taxon>Floridanema aerugineum</taxon>
    </lineage>
</organism>
<keyword evidence="5" id="KW-0560">Oxidoreductase</keyword>
<sequence length="545" mass="61886">MIIDARSLPPDEVLETHVCIVGAGPAGITLALEFANQNFQVCLVESGGFDYDQETQSLLDGVVVGDPYPRLHEGRRRQFGGASHWWGAPNSHKDAGFRCIPLDPIDFEQRDWLPYSGWAINKTDLDPYYERAHQLCKIGPYTYEPEDWEDKRAVRLPFKSDRMTTRISQFGSKTPFTQEYRETIKQSKNITTLLYANVVELETDESTQAVSRLRIVCLSNKQVWLKAKVVILATGGLENARLLLASNRQQPAGLGNQNDLVGRYFMDRPILSAKIIPSNHQLFDLTALYDIYTVRGVPIMGWVKLTEEVIRRERLLNNGAQLFPRPLAHQKEATLALRALISSIREGKSPQDLSKYLSVALQGVDYLVAAGFWAAVRKLPSLQRGDWSYLPYEKRRFSEFEIFYQMEQAPDPNNRVMLSSERDRLGQPKTEVHWRLNRIDIDNARRVQEIWAEEFAKAGYGQLVFSKEGEPLKFEKEAMHHHMGTTRMHVNPKQGVVDANCQVHGIPNLFVASCSVFPTAGYSNPTLTILALSIRVADHVKTLMN</sequence>
<evidence type="ECO:0000256" key="1">
    <source>
        <dbReference type="ARBA" id="ARBA00001974"/>
    </source>
</evidence>
<dbReference type="Proteomes" id="UP001576774">
    <property type="component" value="Unassembled WGS sequence"/>
</dbReference>
<evidence type="ECO:0000313" key="8">
    <source>
        <dbReference type="Proteomes" id="UP001576774"/>
    </source>
</evidence>
<protein>
    <submittedName>
        <fullName evidence="7">GMC oxidoreductase</fullName>
    </submittedName>
</protein>
<evidence type="ECO:0000256" key="3">
    <source>
        <dbReference type="ARBA" id="ARBA00022630"/>
    </source>
</evidence>
<dbReference type="Gene3D" id="3.50.50.60">
    <property type="entry name" value="FAD/NAD(P)-binding domain"/>
    <property type="match status" value="2"/>
</dbReference>
<gene>
    <name evidence="7" type="ORF">ACE1CC_14430</name>
</gene>
<evidence type="ECO:0000259" key="6">
    <source>
        <dbReference type="Pfam" id="PF05199"/>
    </source>
</evidence>
<dbReference type="InterPro" id="IPR007867">
    <property type="entry name" value="GMC_OxRtase_C"/>
</dbReference>
<evidence type="ECO:0000256" key="2">
    <source>
        <dbReference type="ARBA" id="ARBA00010790"/>
    </source>
</evidence>
<comment type="caution">
    <text evidence="7">The sequence shown here is derived from an EMBL/GenBank/DDBJ whole genome shotgun (WGS) entry which is preliminary data.</text>
</comment>